<evidence type="ECO:0000313" key="1">
    <source>
        <dbReference type="EMBL" id="CAG8848567.1"/>
    </source>
</evidence>
<feature type="non-terminal residue" evidence="1">
    <location>
        <position position="1"/>
    </location>
</feature>
<gene>
    <name evidence="1" type="ORF">RPERSI_LOCUS35192</name>
</gene>
<protein>
    <submittedName>
        <fullName evidence="1">34548_t:CDS:1</fullName>
    </submittedName>
</protein>
<dbReference type="Proteomes" id="UP000789920">
    <property type="component" value="Unassembled WGS sequence"/>
</dbReference>
<dbReference type="EMBL" id="CAJVQC010161368">
    <property type="protein sequence ID" value="CAG8848567.1"/>
    <property type="molecule type" value="Genomic_DNA"/>
</dbReference>
<proteinExistence type="predicted"/>
<sequence>AKIIDVISVRNIYVVSPTADMNSLPTYIEYFKQHFPADFDLVNILASLSPPKPYFKNPLVSRELRTMYLEAITYLLKNDLVVQLHAYILLMIPQYIKMGFTQEEYNASSGEGNGVSPNAMDETTLISPHDKASDSEREWLNKFVANQPRETVAMFE</sequence>
<evidence type="ECO:0000313" key="2">
    <source>
        <dbReference type="Proteomes" id="UP000789920"/>
    </source>
</evidence>
<accession>A0ACA9STF8</accession>
<feature type="non-terminal residue" evidence="1">
    <location>
        <position position="156"/>
    </location>
</feature>
<name>A0ACA9STF8_9GLOM</name>
<organism evidence="1 2">
    <name type="scientific">Racocetra persica</name>
    <dbReference type="NCBI Taxonomy" id="160502"/>
    <lineage>
        <taxon>Eukaryota</taxon>
        <taxon>Fungi</taxon>
        <taxon>Fungi incertae sedis</taxon>
        <taxon>Mucoromycota</taxon>
        <taxon>Glomeromycotina</taxon>
        <taxon>Glomeromycetes</taxon>
        <taxon>Diversisporales</taxon>
        <taxon>Gigasporaceae</taxon>
        <taxon>Racocetra</taxon>
    </lineage>
</organism>
<keyword evidence="2" id="KW-1185">Reference proteome</keyword>
<comment type="caution">
    <text evidence="1">The sequence shown here is derived from an EMBL/GenBank/DDBJ whole genome shotgun (WGS) entry which is preliminary data.</text>
</comment>
<reference evidence="1" key="1">
    <citation type="submission" date="2021-06" db="EMBL/GenBank/DDBJ databases">
        <authorList>
            <person name="Kallberg Y."/>
            <person name="Tangrot J."/>
            <person name="Rosling A."/>
        </authorList>
    </citation>
    <scope>NUCLEOTIDE SEQUENCE</scope>
    <source>
        <strain evidence="1">MA461A</strain>
    </source>
</reference>